<comment type="subcellular location">
    <subcellularLocation>
        <location evidence="4">Bacterial flagellum basal body</location>
    </subcellularLocation>
</comment>
<accession>E6WT87</accession>
<evidence type="ECO:0000256" key="3">
    <source>
        <dbReference type="ARBA" id="ARBA00023143"/>
    </source>
</evidence>
<dbReference type="GO" id="GO:0009425">
    <property type="term" value="C:bacterial-type flagellum basal body"/>
    <property type="evidence" value="ECO:0007669"/>
    <property type="project" value="UniProtKB-SubCell"/>
</dbReference>
<dbReference type="EMBL" id="CP002446">
    <property type="protein sequence ID" value="ADV27316.1"/>
    <property type="molecule type" value="Genomic_DNA"/>
</dbReference>
<comment type="subunit">
    <text evidence="4">Monomer. Interacts with the flagellar basal bodies.</text>
</comment>
<dbReference type="InterPro" id="IPR009926">
    <property type="entry name" value="T3SS_YcgR_PilZN"/>
</dbReference>
<evidence type="ECO:0000256" key="1">
    <source>
        <dbReference type="ARBA" id="ARBA00022636"/>
    </source>
</evidence>
<evidence type="ECO:0000256" key="2">
    <source>
        <dbReference type="ARBA" id="ARBA00022741"/>
    </source>
</evidence>
<comment type="similarity">
    <text evidence="4">Belongs to the YcgR family.</text>
</comment>
<keyword evidence="8" id="KW-1185">Reference proteome</keyword>
<dbReference type="GO" id="GO:0071945">
    <property type="term" value="P:regulation of bacterial-type flagellum-dependent cell motility by regulation of motor speed"/>
    <property type="evidence" value="ECO:0007669"/>
    <property type="project" value="UniProtKB-UniRule"/>
</dbReference>
<keyword evidence="1 4" id="KW-0973">c-di-GMP</keyword>
<dbReference type="Proteomes" id="UP000008632">
    <property type="component" value="Chromosome"/>
</dbReference>
<keyword evidence="2 4" id="KW-0547">Nucleotide-binding</keyword>
<sequence length="282" mass="30666">MAGPLPRPQVRPLPADIAGTRGFDPIRMTAGTAPDTAPVDLPDAERYLLRDPREVVRILNALCDGNALISAHVMPGGLPCPTALLEVGPDGVLIDGNRQETINQRMAGADYLMCVSQLERVRIQFRLQQLRRVPGDGPATFAAPLPDSVLQLQRRELYRLELIPGPVATVQVPPPAEGLPLLQVRVVDISGGGLALAVRDEDESRFPPGGQIDACTLELPDGGEPLAVRLQVAHSSRRTQLARYPVRVGCRFVGLAATAEKRILQFIFQVERQRKARERGVV</sequence>
<dbReference type="Gene3D" id="2.40.10.220">
    <property type="entry name" value="predicted glycosyltransferase like domains"/>
    <property type="match status" value="1"/>
</dbReference>
<dbReference type="GO" id="GO:0035438">
    <property type="term" value="F:cyclic-di-GMP binding"/>
    <property type="evidence" value="ECO:0007669"/>
    <property type="project" value="UniProtKB-UniRule"/>
</dbReference>
<dbReference type="KEGG" id="psu:Psesu_1469"/>
<name>E6WT87_PSEUU</name>
<dbReference type="eggNOG" id="COG5581">
    <property type="taxonomic scope" value="Bacteria"/>
</dbReference>
<dbReference type="AlphaFoldDB" id="E6WT87"/>
<feature type="domain" description="PilZ" evidence="5">
    <location>
        <begin position="175"/>
        <end position="269"/>
    </location>
</feature>
<dbReference type="InterPro" id="IPR023787">
    <property type="entry name" value="T3SS_YcgR"/>
</dbReference>
<evidence type="ECO:0000259" key="5">
    <source>
        <dbReference type="Pfam" id="PF07238"/>
    </source>
</evidence>
<dbReference type="InterPro" id="IPR012349">
    <property type="entry name" value="Split_barrel_FMN-bd"/>
</dbReference>
<proteinExistence type="inferred from homology"/>
<dbReference type="HAMAP" id="MF_01457">
    <property type="entry name" value="YcgR"/>
    <property type="match status" value="1"/>
</dbReference>
<dbReference type="Pfam" id="PF07317">
    <property type="entry name" value="PilZN"/>
    <property type="match status" value="1"/>
</dbReference>
<dbReference type="HOGENOM" id="CLU_086025_0_0_6"/>
<dbReference type="GO" id="GO:0071973">
    <property type="term" value="P:bacterial-type flagellum-dependent cell motility"/>
    <property type="evidence" value="ECO:0007669"/>
    <property type="project" value="UniProtKB-UniRule"/>
</dbReference>
<dbReference type="Pfam" id="PF07238">
    <property type="entry name" value="PilZ"/>
    <property type="match status" value="1"/>
</dbReference>
<protein>
    <recommendedName>
        <fullName evidence="4">Flagellar brake protein YcgR</fullName>
    </recommendedName>
    <alternativeName>
        <fullName evidence="4">Cyclic di-GMP binding protein YcgR</fullName>
    </alternativeName>
</protein>
<evidence type="ECO:0000313" key="7">
    <source>
        <dbReference type="EMBL" id="ADV27316.1"/>
    </source>
</evidence>
<organism evidence="7 8">
    <name type="scientific">Pseudoxanthomonas suwonensis (strain 11-1)</name>
    <dbReference type="NCBI Taxonomy" id="743721"/>
    <lineage>
        <taxon>Bacteria</taxon>
        <taxon>Pseudomonadati</taxon>
        <taxon>Pseudomonadota</taxon>
        <taxon>Gammaproteobacteria</taxon>
        <taxon>Lysobacterales</taxon>
        <taxon>Lysobacteraceae</taxon>
        <taxon>Pseudoxanthomonas</taxon>
    </lineage>
</organism>
<feature type="domain" description="Type III secretion system flagellar brake protein YcgR PilZN" evidence="6">
    <location>
        <begin position="47"/>
        <end position="150"/>
    </location>
</feature>
<dbReference type="STRING" id="743721.Psesu_1469"/>
<gene>
    <name evidence="4" type="primary">ycgR</name>
    <name evidence="7" type="ordered locus">Psesu_1469</name>
</gene>
<reference evidence="7 8" key="1">
    <citation type="submission" date="2011-01" db="EMBL/GenBank/DDBJ databases">
        <title>Complete sequence of Pseudoxanthomonas suwonensis 11-1.</title>
        <authorList>
            <consortium name="US DOE Joint Genome Institute"/>
            <person name="Lucas S."/>
            <person name="Copeland A."/>
            <person name="Lapidus A."/>
            <person name="Cheng J.-F."/>
            <person name="Goodwin L."/>
            <person name="Pitluck S."/>
            <person name="Teshima H."/>
            <person name="Detter J.C."/>
            <person name="Han C."/>
            <person name="Tapia R."/>
            <person name="Land M."/>
            <person name="Hauser L."/>
            <person name="Kyrpides N."/>
            <person name="Ivanova N."/>
            <person name="Ovchinnikova G."/>
            <person name="Siebers A.K."/>
            <person name="Allgaier M."/>
            <person name="Thelen M.P."/>
            <person name="Hugenholtz P."/>
            <person name="Gladden J."/>
            <person name="Woyke T."/>
        </authorList>
    </citation>
    <scope>NUCLEOTIDE SEQUENCE [LARGE SCALE GENOMIC DNA]</scope>
    <source>
        <strain evidence="8">11-1</strain>
    </source>
</reference>
<keyword evidence="3 4" id="KW-0975">Bacterial flagellum</keyword>
<evidence type="ECO:0000259" key="6">
    <source>
        <dbReference type="Pfam" id="PF07317"/>
    </source>
</evidence>
<evidence type="ECO:0000313" key="8">
    <source>
        <dbReference type="Proteomes" id="UP000008632"/>
    </source>
</evidence>
<comment type="function">
    <text evidence="4">Acts as a flagellar brake, regulating swimming and swarming in a bis-(3'-5') cyclic diguanylic acid (c-di-GMP)-dependent manner. Binds 1 c-di-GMP dimer per subunit. Increasing levels of c-di-GMP lead to decreased motility.</text>
</comment>
<dbReference type="InterPro" id="IPR009875">
    <property type="entry name" value="PilZ_domain"/>
</dbReference>
<evidence type="ECO:0000256" key="4">
    <source>
        <dbReference type="HAMAP-Rule" id="MF_01457"/>
    </source>
</evidence>
<dbReference type="Gene3D" id="2.30.110.10">
    <property type="entry name" value="Electron Transport, Fmn-binding Protein, Chain A"/>
    <property type="match status" value="1"/>
</dbReference>